<keyword evidence="6" id="KW-0472">Membrane</keyword>
<dbReference type="GO" id="GO:0007165">
    <property type="term" value="P:signal transduction"/>
    <property type="evidence" value="ECO:0007669"/>
    <property type="project" value="TreeGrafter"/>
</dbReference>
<dbReference type="Gene3D" id="3.90.226.10">
    <property type="entry name" value="2-enoyl-CoA Hydratase, Chain A, domain 1"/>
    <property type="match status" value="1"/>
</dbReference>
<dbReference type="GO" id="GO:0004175">
    <property type="term" value="F:endopeptidase activity"/>
    <property type="evidence" value="ECO:0007669"/>
    <property type="project" value="TreeGrafter"/>
</dbReference>
<feature type="transmembrane region" description="Helical" evidence="6">
    <location>
        <begin position="12"/>
        <end position="35"/>
    </location>
</feature>
<evidence type="ECO:0000256" key="6">
    <source>
        <dbReference type="SAM" id="Phobius"/>
    </source>
</evidence>
<dbReference type="PANTHER" id="PTHR32060:SF30">
    <property type="entry name" value="CARBOXY-TERMINAL PROCESSING PROTEASE CTPA"/>
    <property type="match status" value="1"/>
</dbReference>
<evidence type="ECO:0000256" key="4">
    <source>
        <dbReference type="ARBA" id="ARBA00022825"/>
    </source>
</evidence>
<reference evidence="8 9" key="1">
    <citation type="journal article" date="2016" name="Nat. Commun.">
        <title>Thousands of microbial genomes shed light on interconnected biogeochemical processes in an aquifer system.</title>
        <authorList>
            <person name="Anantharaman K."/>
            <person name="Brown C.T."/>
            <person name="Hug L.A."/>
            <person name="Sharon I."/>
            <person name="Castelle C.J."/>
            <person name="Probst A.J."/>
            <person name="Thomas B.C."/>
            <person name="Singh A."/>
            <person name="Wilkins M.J."/>
            <person name="Karaoz U."/>
            <person name="Brodie E.L."/>
            <person name="Williams K.H."/>
            <person name="Hubbard S.S."/>
            <person name="Banfield J.F."/>
        </authorList>
    </citation>
    <scope>NUCLEOTIDE SEQUENCE [LARGE SCALE GENOMIC DNA]</scope>
</reference>
<sequence length="414" mass="46081">MMIQLPEKYKFLFRYVATYVVVILIIGSFLGGLLLGGKQGESRAEKKYLGGEIKNEEKLPDYLTKDVDFDLFWEVWNLVKRDYVHQPVADTKLFYGALSGIVSSVDDPYTVFFDPEMTKKFQEELQGSFEGIGAELGIKDRQLTIIAPLPGTPAEVAGLRAGDKILTIDGKDTTDMILDYAVSLIRGEKGTEVVLGIWREEWEKPKDIKIVRGKIEVSSVKWEMKNDLAYINIGHFNQDTRDKFSQAINELITKNPKGIILDLRNNPGGFLDTAVDVAGEWVEKNTVVIEQAPDGRREELKSDGLARLQNLKTVILINEGSASASEIVAGALQDYGKAILVGKKTFGKGSVQSLESLKDGSAVKITIAEWLTPKGRLIDKEGISPDEEVEFTAEDYSANRDPQMEKAIEILNQK</sequence>
<keyword evidence="3 5" id="KW-0378">Hydrolase</keyword>
<comment type="similarity">
    <text evidence="1 5">Belongs to the peptidase S41A family.</text>
</comment>
<keyword evidence="2 5" id="KW-0645">Protease</keyword>
<dbReference type="EMBL" id="MFGA01000012">
    <property type="protein sequence ID" value="OGF21191.1"/>
    <property type="molecule type" value="Genomic_DNA"/>
</dbReference>
<dbReference type="InterPro" id="IPR004447">
    <property type="entry name" value="Peptidase_S41A"/>
</dbReference>
<dbReference type="PANTHER" id="PTHR32060">
    <property type="entry name" value="TAIL-SPECIFIC PROTEASE"/>
    <property type="match status" value="1"/>
</dbReference>
<dbReference type="SUPFAM" id="SSF52096">
    <property type="entry name" value="ClpP/crotonase"/>
    <property type="match status" value="1"/>
</dbReference>
<dbReference type="GO" id="GO:0008236">
    <property type="term" value="F:serine-type peptidase activity"/>
    <property type="evidence" value="ECO:0007669"/>
    <property type="project" value="UniProtKB-KW"/>
</dbReference>
<dbReference type="FunFam" id="2.30.42.10:FF:000063">
    <property type="entry name" value="Peptidase, S41 family"/>
    <property type="match status" value="1"/>
</dbReference>
<dbReference type="CDD" id="cd07560">
    <property type="entry name" value="Peptidase_S41_CPP"/>
    <property type="match status" value="1"/>
</dbReference>
<dbReference type="AlphaFoldDB" id="A0A1F5S4I3"/>
<dbReference type="Pfam" id="PF03572">
    <property type="entry name" value="Peptidase_S41"/>
    <property type="match status" value="1"/>
</dbReference>
<dbReference type="InterPro" id="IPR041489">
    <property type="entry name" value="PDZ_6"/>
</dbReference>
<evidence type="ECO:0000313" key="9">
    <source>
        <dbReference type="Proteomes" id="UP000177407"/>
    </source>
</evidence>
<keyword evidence="6" id="KW-0812">Transmembrane</keyword>
<dbReference type="Proteomes" id="UP000177407">
    <property type="component" value="Unassembled WGS sequence"/>
</dbReference>
<evidence type="ECO:0000256" key="2">
    <source>
        <dbReference type="ARBA" id="ARBA00022670"/>
    </source>
</evidence>
<dbReference type="SMART" id="SM00228">
    <property type="entry name" value="PDZ"/>
    <property type="match status" value="1"/>
</dbReference>
<dbReference type="PROSITE" id="PS50106">
    <property type="entry name" value="PDZ"/>
    <property type="match status" value="1"/>
</dbReference>
<evidence type="ECO:0000256" key="3">
    <source>
        <dbReference type="ARBA" id="ARBA00022801"/>
    </source>
</evidence>
<dbReference type="InterPro" id="IPR055210">
    <property type="entry name" value="CtpA/B_N"/>
</dbReference>
<keyword evidence="4 5" id="KW-0720">Serine protease</keyword>
<evidence type="ECO:0000256" key="5">
    <source>
        <dbReference type="RuleBase" id="RU004404"/>
    </source>
</evidence>
<name>A0A1F5S4I3_9BACT</name>
<dbReference type="GO" id="GO:0030288">
    <property type="term" value="C:outer membrane-bounded periplasmic space"/>
    <property type="evidence" value="ECO:0007669"/>
    <property type="project" value="TreeGrafter"/>
</dbReference>
<dbReference type="InterPro" id="IPR005151">
    <property type="entry name" value="Tail-specific_protease"/>
</dbReference>
<dbReference type="Pfam" id="PF22694">
    <property type="entry name" value="CtpB_N-like"/>
    <property type="match status" value="1"/>
</dbReference>
<protein>
    <recommendedName>
        <fullName evidence="7">PDZ domain-containing protein</fullName>
    </recommendedName>
</protein>
<gene>
    <name evidence="8" type="ORF">A2257_01825</name>
</gene>
<dbReference type="InterPro" id="IPR036034">
    <property type="entry name" value="PDZ_sf"/>
</dbReference>
<dbReference type="NCBIfam" id="TIGR00225">
    <property type="entry name" value="prc"/>
    <property type="match status" value="1"/>
</dbReference>
<evidence type="ECO:0000256" key="1">
    <source>
        <dbReference type="ARBA" id="ARBA00009179"/>
    </source>
</evidence>
<feature type="domain" description="PDZ" evidence="7">
    <location>
        <begin position="118"/>
        <end position="186"/>
    </location>
</feature>
<dbReference type="InterPro" id="IPR029045">
    <property type="entry name" value="ClpP/crotonase-like_dom_sf"/>
</dbReference>
<organism evidence="8 9">
    <name type="scientific">Candidatus Falkowbacteria bacterium RIFOXYA2_FULL_38_12</name>
    <dbReference type="NCBI Taxonomy" id="1797993"/>
    <lineage>
        <taxon>Bacteria</taxon>
        <taxon>Candidatus Falkowiibacteriota</taxon>
    </lineage>
</organism>
<accession>A0A1F5S4I3</accession>
<evidence type="ECO:0000259" key="7">
    <source>
        <dbReference type="PROSITE" id="PS50106"/>
    </source>
</evidence>
<dbReference type="InterPro" id="IPR001478">
    <property type="entry name" value="PDZ"/>
</dbReference>
<dbReference type="Pfam" id="PF17820">
    <property type="entry name" value="PDZ_6"/>
    <property type="match status" value="1"/>
</dbReference>
<proteinExistence type="inferred from homology"/>
<dbReference type="SUPFAM" id="SSF50156">
    <property type="entry name" value="PDZ domain-like"/>
    <property type="match status" value="1"/>
</dbReference>
<evidence type="ECO:0000313" key="8">
    <source>
        <dbReference type="EMBL" id="OGF21191.1"/>
    </source>
</evidence>
<dbReference type="GO" id="GO:0006508">
    <property type="term" value="P:proteolysis"/>
    <property type="evidence" value="ECO:0007669"/>
    <property type="project" value="UniProtKB-KW"/>
</dbReference>
<dbReference type="Gene3D" id="3.30.750.44">
    <property type="match status" value="1"/>
</dbReference>
<dbReference type="SMART" id="SM00245">
    <property type="entry name" value="TSPc"/>
    <property type="match status" value="1"/>
</dbReference>
<comment type="caution">
    <text evidence="8">The sequence shown here is derived from an EMBL/GenBank/DDBJ whole genome shotgun (WGS) entry which is preliminary data.</text>
</comment>
<keyword evidence="6" id="KW-1133">Transmembrane helix</keyword>
<dbReference type="CDD" id="cd06782">
    <property type="entry name" value="cpPDZ_CPP-like"/>
    <property type="match status" value="1"/>
</dbReference>
<dbReference type="Gene3D" id="2.30.42.10">
    <property type="match status" value="1"/>
</dbReference>